<gene>
    <name evidence="2" type="ORF">OC842_006308</name>
</gene>
<proteinExistence type="predicted"/>
<reference evidence="2" key="1">
    <citation type="journal article" date="2023" name="PhytoFront">
        <title>Draft Genome Resources of Seven Strains of Tilletia horrida, Causal Agent of Kernel Smut of Rice.</title>
        <authorList>
            <person name="Khanal S."/>
            <person name="Antony Babu S."/>
            <person name="Zhou X.G."/>
        </authorList>
    </citation>
    <scope>NUCLEOTIDE SEQUENCE</scope>
    <source>
        <strain evidence="2">TX3</strain>
    </source>
</reference>
<evidence type="ECO:0000313" key="2">
    <source>
        <dbReference type="EMBL" id="KAK0522967.1"/>
    </source>
</evidence>
<dbReference type="EMBL" id="JAPDMQ010000547">
    <property type="protein sequence ID" value="KAK0522967.1"/>
    <property type="molecule type" value="Genomic_DNA"/>
</dbReference>
<name>A0AAN6JI33_9BASI</name>
<feature type="non-terminal residue" evidence="2">
    <location>
        <position position="231"/>
    </location>
</feature>
<sequence length="231" mass="23742">MQIRLATVAAAILLSSGALSAAVGAPAQVDAVNVFERAAPTKAGVIAAIEKEIKTLTPIVVADRDALLKVLNDPKHTPAQIQAAFTKLSSDLKAAEPDVEKLLKQAEKVGLSEADIQKILKDVAPEIKKVFEIPGASVSISGRGVAASATVSAPITLPTLTIAQIEKAILKAVKEAAADLSAAEKKLLALLADPKATQAAIDAVKAAIEKELASLAPVFKKLADEAKALGL</sequence>
<evidence type="ECO:0008006" key="4">
    <source>
        <dbReference type="Google" id="ProtNLM"/>
    </source>
</evidence>
<protein>
    <recommendedName>
        <fullName evidence="4">DUF2059 domain-containing protein</fullName>
    </recommendedName>
</protein>
<feature type="signal peptide" evidence="1">
    <location>
        <begin position="1"/>
        <end position="21"/>
    </location>
</feature>
<evidence type="ECO:0000313" key="3">
    <source>
        <dbReference type="Proteomes" id="UP001176521"/>
    </source>
</evidence>
<keyword evidence="3" id="KW-1185">Reference proteome</keyword>
<organism evidence="2 3">
    <name type="scientific">Tilletia horrida</name>
    <dbReference type="NCBI Taxonomy" id="155126"/>
    <lineage>
        <taxon>Eukaryota</taxon>
        <taxon>Fungi</taxon>
        <taxon>Dikarya</taxon>
        <taxon>Basidiomycota</taxon>
        <taxon>Ustilaginomycotina</taxon>
        <taxon>Exobasidiomycetes</taxon>
        <taxon>Tilletiales</taxon>
        <taxon>Tilletiaceae</taxon>
        <taxon>Tilletia</taxon>
    </lineage>
</organism>
<dbReference type="AlphaFoldDB" id="A0AAN6JI33"/>
<accession>A0AAN6JI33</accession>
<evidence type="ECO:0000256" key="1">
    <source>
        <dbReference type="SAM" id="SignalP"/>
    </source>
</evidence>
<keyword evidence="1" id="KW-0732">Signal</keyword>
<dbReference type="Proteomes" id="UP001176521">
    <property type="component" value="Unassembled WGS sequence"/>
</dbReference>
<feature type="chain" id="PRO_5042811278" description="DUF2059 domain-containing protein" evidence="1">
    <location>
        <begin position="22"/>
        <end position="231"/>
    </location>
</feature>
<comment type="caution">
    <text evidence="2">The sequence shown here is derived from an EMBL/GenBank/DDBJ whole genome shotgun (WGS) entry which is preliminary data.</text>
</comment>